<name>A0A556QKI6_9BACT</name>
<dbReference type="AlphaFoldDB" id="A0A556QKI6"/>
<dbReference type="SMART" id="SM00028">
    <property type="entry name" value="TPR"/>
    <property type="match status" value="2"/>
</dbReference>
<gene>
    <name evidence="1" type="ORF">FPL22_13720</name>
</gene>
<proteinExistence type="predicted"/>
<evidence type="ECO:0008006" key="3">
    <source>
        <dbReference type="Google" id="ProtNLM"/>
    </source>
</evidence>
<dbReference type="Proteomes" id="UP000315648">
    <property type="component" value="Unassembled WGS sequence"/>
</dbReference>
<dbReference type="SUPFAM" id="SSF48452">
    <property type="entry name" value="TPR-like"/>
    <property type="match status" value="1"/>
</dbReference>
<dbReference type="Gene3D" id="1.25.40.10">
    <property type="entry name" value="Tetratricopeptide repeat domain"/>
    <property type="match status" value="2"/>
</dbReference>
<reference evidence="1 2" key="1">
    <citation type="submission" date="2019-07" db="EMBL/GenBank/DDBJ databases">
        <title>Description of 53C-WASEF.</title>
        <authorList>
            <person name="Pitt A."/>
            <person name="Hahn M.W."/>
        </authorList>
    </citation>
    <scope>NUCLEOTIDE SEQUENCE [LARGE SCALE GENOMIC DNA]</scope>
    <source>
        <strain evidence="1 2">53C-WASEF</strain>
    </source>
</reference>
<comment type="caution">
    <text evidence="1">The sequence shown here is derived from an EMBL/GenBank/DDBJ whole genome shotgun (WGS) entry which is preliminary data.</text>
</comment>
<organism evidence="1 2">
    <name type="scientific">Rariglobus hedericola</name>
    <dbReference type="NCBI Taxonomy" id="2597822"/>
    <lineage>
        <taxon>Bacteria</taxon>
        <taxon>Pseudomonadati</taxon>
        <taxon>Verrucomicrobiota</taxon>
        <taxon>Opitutia</taxon>
        <taxon>Opitutales</taxon>
        <taxon>Opitutaceae</taxon>
        <taxon>Rariglobus</taxon>
    </lineage>
</organism>
<sequence length="451" mass="48546">MDDSQPLSIEQVQAEARAMIHASSAAWMSQDAAQITAALQACEQVLKAMPPEKTVPESGAPDPTDVLATERALAWLWRGRFLVAADNPDLVVKGLQSLDQAIARLVLAGNAEESLSIAWMNRGSGLFRLGSHEALAEAVRCYEKAIELLERAPDNARNALGAAFMNRGVGLMHLDHVKDSPESIETRLAEAVRSLERAVEVLQPLASTQVAAQRNLASTWANLGMLHTRRKNTEAAEVAHRQAVELFRPIAAQTGSPGAFELAARLFNYGQASGEGGHTIEALAAGREAIVLADSVDAADLQAAELALRARHAVCVVLGGLLAAGRVQTQDPDRAARLEEAGDLVEDGLAQLMARSETTVGMMAAGARLYEFGAWLYRTQQPQFLGEFLLEHLGDDPVRTQIAEASVQAARQALVQRNFNDPSHGGMERVLDVLQSLSEVEARVKERKAVV</sequence>
<dbReference type="OrthoDB" id="188839at2"/>
<evidence type="ECO:0000313" key="2">
    <source>
        <dbReference type="Proteomes" id="UP000315648"/>
    </source>
</evidence>
<keyword evidence="2" id="KW-1185">Reference proteome</keyword>
<dbReference type="InterPro" id="IPR019734">
    <property type="entry name" value="TPR_rpt"/>
</dbReference>
<protein>
    <recommendedName>
        <fullName evidence="3">Tetratricopeptide repeat protein</fullName>
    </recommendedName>
</protein>
<dbReference type="EMBL" id="VMBG01000002">
    <property type="protein sequence ID" value="TSJ77156.1"/>
    <property type="molecule type" value="Genomic_DNA"/>
</dbReference>
<accession>A0A556QKI6</accession>
<evidence type="ECO:0000313" key="1">
    <source>
        <dbReference type="EMBL" id="TSJ77156.1"/>
    </source>
</evidence>
<dbReference type="InterPro" id="IPR011990">
    <property type="entry name" value="TPR-like_helical_dom_sf"/>
</dbReference>
<dbReference type="RefSeq" id="WP_144230977.1">
    <property type="nucleotide sequence ID" value="NZ_CBCRVV010000011.1"/>
</dbReference>